<reference evidence="1 2" key="1">
    <citation type="submission" date="2023-02" db="EMBL/GenBank/DDBJ databases">
        <title>Oceanobacillus kimchii IFOP_LL358 isolated form Alexandrium catenella lab strain.</title>
        <authorList>
            <person name="Gajardo G."/>
            <person name="Ueki S."/>
            <person name="Maruyama F."/>
        </authorList>
    </citation>
    <scope>NUCLEOTIDE SEQUENCE [LARGE SCALE GENOMIC DNA]</scope>
    <source>
        <strain evidence="1 2">IFOP_LL358</strain>
    </source>
</reference>
<accession>A0ABQ5TFE0</accession>
<proteinExistence type="predicted"/>
<keyword evidence="2" id="KW-1185">Reference proteome</keyword>
<evidence type="ECO:0000313" key="2">
    <source>
        <dbReference type="Proteomes" id="UP001275436"/>
    </source>
</evidence>
<evidence type="ECO:0008006" key="3">
    <source>
        <dbReference type="Google" id="ProtNLM"/>
    </source>
</evidence>
<sequence>MKLNSTEITLLLRDLFYLKNLKSSLNYLTREQITQINEQIDELKIALKHLK</sequence>
<comment type="caution">
    <text evidence="1">The sequence shown here is derived from an EMBL/GenBank/DDBJ whole genome shotgun (WGS) entry which is preliminary data.</text>
</comment>
<organism evidence="1 2">
    <name type="scientific">Oceanobacillus kimchii</name>
    <dbReference type="NCBI Taxonomy" id="746691"/>
    <lineage>
        <taxon>Bacteria</taxon>
        <taxon>Bacillati</taxon>
        <taxon>Bacillota</taxon>
        <taxon>Bacilli</taxon>
        <taxon>Bacillales</taxon>
        <taxon>Bacillaceae</taxon>
        <taxon>Oceanobacillus</taxon>
    </lineage>
</organism>
<dbReference type="EMBL" id="BSKO01000001">
    <property type="protein sequence ID" value="GLO64234.1"/>
    <property type="molecule type" value="Genomic_DNA"/>
</dbReference>
<name>A0ABQ5TFE0_9BACI</name>
<protein>
    <recommendedName>
        <fullName evidence="3">Fur-regulated basic protein FbpA</fullName>
    </recommendedName>
</protein>
<gene>
    <name evidence="1" type="ORF">MACH08_00180</name>
</gene>
<evidence type="ECO:0000313" key="1">
    <source>
        <dbReference type="EMBL" id="GLO64234.1"/>
    </source>
</evidence>
<dbReference type="Proteomes" id="UP001275436">
    <property type="component" value="Unassembled WGS sequence"/>
</dbReference>